<gene>
    <name evidence="1" type="ORF">NSK11_contig00224-0003</name>
</gene>
<reference evidence="2" key="1">
    <citation type="submission" date="2015-07" db="EMBL/GenBank/DDBJ databases">
        <title>Nocardia seriolae U-1 whole genome shotgun sequence.</title>
        <authorList>
            <person name="Imajoh M."/>
            <person name="Fukumoto Y."/>
            <person name="Sukeda M."/>
            <person name="Yamane J."/>
            <person name="Yamasaki K."/>
            <person name="Shimizu M."/>
            <person name="Ohnishi K."/>
            <person name="Oshima S."/>
        </authorList>
    </citation>
    <scope>NUCLEOTIDE SEQUENCE [LARGE SCALE GENOMIC DNA]</scope>
    <source>
        <strain evidence="2">U-1</strain>
    </source>
</reference>
<protein>
    <submittedName>
        <fullName evidence="1">Uncharacterized protein</fullName>
    </submittedName>
</protein>
<name>A0ABC9Z6C9_9NOCA</name>
<evidence type="ECO:0000313" key="2">
    <source>
        <dbReference type="Proteomes" id="UP000037179"/>
    </source>
</evidence>
<accession>A0ABC9Z6C9</accession>
<reference evidence="1 2" key="2">
    <citation type="journal article" date="2016" name="Genome Announc.">
        <title>Draft Genome Sequence of Erythromycin- and Oxytetracycline-Sensitive Nocardia seriolae Strain U-1 (NBRC 110359).</title>
        <authorList>
            <person name="Imajoh M."/>
            <person name="Sukeda M."/>
            <person name="Shimizu M."/>
            <person name="Yamane J."/>
            <person name="Ohnishi K."/>
            <person name="Oshima S."/>
        </authorList>
    </citation>
    <scope>NUCLEOTIDE SEQUENCE [LARGE SCALE GENOMIC DNA]</scope>
    <source>
        <strain evidence="1 2">U-1</strain>
    </source>
</reference>
<sequence length="418" mass="47569">MNSAVVRNEVERIRRLIDGLRRDRRTHPYHDRREYSARANEVAVACHELIGTEPTAVPALLQRAVERVTATLMYMDDSAGIVGDNLRGLMAVHAHACMVAPPDAKRLATWLVKLRLDGPGWPDFELRDYADALGDRGRREIARLLADRATAADPDPYGCDAFGIRIMREQLAETSGDVDEYVAVLAESLHSATQYLKIVDAFTAADRHPDAEQWAARGLGQRGIPEDVAKLRDVYVDLLLRRGATTEAMDLRRKVFDQHPTRRNYADLRRTASMLEQWDGLRGTAIERLYTAVAEQSGYADELITVLLLDEDDLDQAWQVAGEHPDSLYESRWRQLIELRQPDHPAEVIAPLQRLIENRLTDDRDKHRYDRAVKLLRQLRGAYRAAGKSTDFDGYQSELRDRHKRKTSLIAKLDRTGF</sequence>
<evidence type="ECO:0000313" key="1">
    <source>
        <dbReference type="EMBL" id="GAP33219.1"/>
    </source>
</evidence>
<dbReference type="EMBL" id="BBYQ01000224">
    <property type="protein sequence ID" value="GAP33219.1"/>
    <property type="molecule type" value="Genomic_DNA"/>
</dbReference>
<proteinExistence type="predicted"/>
<dbReference type="Proteomes" id="UP000037179">
    <property type="component" value="Unassembled WGS sequence"/>
</dbReference>
<keyword evidence="2" id="KW-1185">Reference proteome</keyword>
<dbReference type="AlphaFoldDB" id="A0ABC9Z6C9"/>
<comment type="caution">
    <text evidence="1">The sequence shown here is derived from an EMBL/GenBank/DDBJ whole genome shotgun (WGS) entry which is preliminary data.</text>
</comment>
<organism evidence="1 2">
    <name type="scientific">Nocardia seriolae</name>
    <dbReference type="NCBI Taxonomy" id="37332"/>
    <lineage>
        <taxon>Bacteria</taxon>
        <taxon>Bacillati</taxon>
        <taxon>Actinomycetota</taxon>
        <taxon>Actinomycetes</taxon>
        <taxon>Mycobacteriales</taxon>
        <taxon>Nocardiaceae</taxon>
        <taxon>Nocardia</taxon>
    </lineage>
</organism>